<dbReference type="GeneID" id="79267966"/>
<dbReference type="InterPro" id="IPR050738">
    <property type="entry name" value="Sulfatase"/>
</dbReference>
<evidence type="ECO:0000313" key="4">
    <source>
        <dbReference type="Proteomes" id="UP001596398"/>
    </source>
</evidence>
<dbReference type="RefSeq" id="WP_276234412.1">
    <property type="nucleotide sequence ID" value="NZ_CP119802.1"/>
</dbReference>
<feature type="domain" description="Sulfatase N-terminal" evidence="2">
    <location>
        <begin position="10"/>
        <end position="325"/>
    </location>
</feature>
<keyword evidence="4" id="KW-1185">Reference proteome</keyword>
<accession>A0ABD5ZSQ5</accession>
<dbReference type="CDD" id="cd16148">
    <property type="entry name" value="sulfatase_like"/>
    <property type="match status" value="1"/>
</dbReference>
<gene>
    <name evidence="3" type="ORF">ACFQJ4_13100</name>
</gene>
<dbReference type="Gene3D" id="3.40.720.10">
    <property type="entry name" value="Alkaline Phosphatase, subunit A"/>
    <property type="match status" value="1"/>
</dbReference>
<dbReference type="Proteomes" id="UP001596398">
    <property type="component" value="Unassembled WGS sequence"/>
</dbReference>
<comment type="similarity">
    <text evidence="1">Belongs to the sulfatase family.</text>
</comment>
<dbReference type="EMBL" id="JBHTAP010000001">
    <property type="protein sequence ID" value="MFC7236255.1"/>
    <property type="molecule type" value="Genomic_DNA"/>
</dbReference>
<dbReference type="InterPro" id="IPR017850">
    <property type="entry name" value="Alkaline_phosphatase_core_sf"/>
</dbReference>
<evidence type="ECO:0000259" key="2">
    <source>
        <dbReference type="Pfam" id="PF00884"/>
    </source>
</evidence>
<dbReference type="SUPFAM" id="SSF53649">
    <property type="entry name" value="Alkaline phosphatase-like"/>
    <property type="match status" value="1"/>
</dbReference>
<evidence type="ECO:0000256" key="1">
    <source>
        <dbReference type="ARBA" id="ARBA00008779"/>
    </source>
</evidence>
<dbReference type="AlphaFoldDB" id="A0ABD5ZSQ5"/>
<dbReference type="PANTHER" id="PTHR42693">
    <property type="entry name" value="ARYLSULFATASE FAMILY MEMBER"/>
    <property type="match status" value="1"/>
</dbReference>
<name>A0ABD5ZSQ5_9EURY</name>
<reference evidence="3 4" key="1">
    <citation type="journal article" date="2019" name="Int. J. Syst. Evol. Microbiol.">
        <title>The Global Catalogue of Microorganisms (GCM) 10K type strain sequencing project: providing services to taxonomists for standard genome sequencing and annotation.</title>
        <authorList>
            <consortium name="The Broad Institute Genomics Platform"/>
            <consortium name="The Broad Institute Genome Sequencing Center for Infectious Disease"/>
            <person name="Wu L."/>
            <person name="Ma J."/>
        </authorList>
    </citation>
    <scope>NUCLEOTIDE SEQUENCE [LARGE SCALE GENOMIC DNA]</scope>
    <source>
        <strain evidence="3 4">DT85</strain>
    </source>
</reference>
<evidence type="ECO:0000313" key="3">
    <source>
        <dbReference type="EMBL" id="MFC7236255.1"/>
    </source>
</evidence>
<dbReference type="PANTHER" id="PTHR42693:SF33">
    <property type="entry name" value="ARYLSULFATASE"/>
    <property type="match status" value="1"/>
</dbReference>
<comment type="caution">
    <text evidence="3">The sequence shown here is derived from an EMBL/GenBank/DDBJ whole genome shotgun (WGS) entry which is preliminary data.</text>
</comment>
<organism evidence="3 4">
    <name type="scientific">Halosegnis marinus</name>
    <dbReference type="NCBI Taxonomy" id="3034023"/>
    <lineage>
        <taxon>Archaea</taxon>
        <taxon>Methanobacteriati</taxon>
        <taxon>Methanobacteriota</taxon>
        <taxon>Stenosarchaea group</taxon>
        <taxon>Halobacteria</taxon>
        <taxon>Halobacteriales</taxon>
        <taxon>Natronomonadaceae</taxon>
        <taxon>Halosegnis</taxon>
    </lineage>
</organism>
<sequence length="455" mass="49596">MTREDLRGAVLVTVDSLRADAPETMPTLTALGERGARFENAFATGNWTPFSFPSILGADPVFTTDGSLGPSDRPTLAETLRDAGVETAGFNAANGFLTPHWGYDRGFDRFEAFTDGTGWLDAHPTVHGWLQFAGWPLRRARDTLRGDGGNHAVDTSKLLAVEERATDFLDTVEGPFFLWVHLMDTHTPYVPAPRYVREVTDGSVGTLGMLRAHVRAGLGREVSGHTLDRLRALYDAAALQVDDALSRLLDTLDATGLRDDTLVVVAGDHGEEFTEHGHLAHYPKLYDELAHVPLVVDDPRAEGRVVDTPVSLDTVPATIAEALGVAGAFDGRSSLSVVTEGEQPPADPVVSVALRGETVTQQPIPRTLADGDLLASARSARWTYIHNTADGSHELYDRRADPGEGTNIWPEESGSREVRRLRDAVEAHLDRIVDDEEAEELPDDVKERLETLGYR</sequence>
<protein>
    <submittedName>
        <fullName evidence="3">Sulfatase</fullName>
    </submittedName>
</protein>
<dbReference type="InterPro" id="IPR000917">
    <property type="entry name" value="Sulfatase_N"/>
</dbReference>
<proteinExistence type="inferred from homology"/>
<dbReference type="Pfam" id="PF00884">
    <property type="entry name" value="Sulfatase"/>
    <property type="match status" value="1"/>
</dbReference>